<keyword evidence="2" id="KW-1185">Reference proteome</keyword>
<accession>A0AAU0PZD8</accession>
<sequence length="59" mass="6370">MSAPPFVVLTPSPHVAIGPTLNGDEIGVMLVVHPAEQVSIFRYMEARAKIKRIVKKGGD</sequence>
<gene>
    <name evidence="1" type="ORF">Q0N40_10435</name>
</gene>
<proteinExistence type="predicted"/>
<dbReference type="EMBL" id="CP137757">
    <property type="protein sequence ID" value="WPF24913.1"/>
    <property type="molecule type" value="Genomic_DNA"/>
</dbReference>
<dbReference type="RefSeq" id="WP_204087686.1">
    <property type="nucleotide sequence ID" value="NZ_CP137757.1"/>
</dbReference>
<name>A0AAU0PZD8_9CORY</name>
<dbReference type="Proteomes" id="UP001174314">
    <property type="component" value="Chromosome"/>
</dbReference>
<dbReference type="KEGG" id="cpsk:Q0N40_10435"/>
<evidence type="ECO:0000313" key="2">
    <source>
        <dbReference type="Proteomes" id="UP001174314"/>
    </source>
</evidence>
<dbReference type="AlphaFoldDB" id="A0AAU0PZD8"/>
<protein>
    <submittedName>
        <fullName evidence="1">Uncharacterized protein</fullName>
    </submittedName>
</protein>
<organism evidence="1 2">
    <name type="scientific">Corynebacterium pseudokroppenstedtii</name>
    <dbReference type="NCBI Taxonomy" id="2804917"/>
    <lineage>
        <taxon>Bacteria</taxon>
        <taxon>Bacillati</taxon>
        <taxon>Actinomycetota</taxon>
        <taxon>Actinomycetes</taxon>
        <taxon>Mycobacteriales</taxon>
        <taxon>Corynebacteriaceae</taxon>
        <taxon>Corynebacterium</taxon>
    </lineage>
</organism>
<reference evidence="1 2" key="1">
    <citation type="submission" date="2023-10" db="EMBL/GenBank/DDBJ databases">
        <title>complete genome sequence of Corynebacterium pseudokroppenstedtii P15-C1.</title>
        <authorList>
            <person name="Bruggemann H."/>
            <person name="Poehlein A."/>
        </authorList>
    </citation>
    <scope>NUCLEOTIDE SEQUENCE [LARGE SCALE GENOMIC DNA]</scope>
    <source>
        <strain evidence="1 2">P15_C1</strain>
    </source>
</reference>
<evidence type="ECO:0000313" key="1">
    <source>
        <dbReference type="EMBL" id="WPF24913.1"/>
    </source>
</evidence>